<dbReference type="Pfam" id="PF26161">
    <property type="entry name" value="DUF8044"/>
    <property type="match status" value="1"/>
</dbReference>
<evidence type="ECO:0000256" key="1">
    <source>
        <dbReference type="SAM" id="Phobius"/>
    </source>
</evidence>
<evidence type="ECO:0000313" key="2">
    <source>
        <dbReference type="EMBL" id="SEV83788.1"/>
    </source>
</evidence>
<organism evidence="2 3">
    <name type="scientific">Natrinema salifodinae</name>
    <dbReference type="NCBI Taxonomy" id="1202768"/>
    <lineage>
        <taxon>Archaea</taxon>
        <taxon>Methanobacteriati</taxon>
        <taxon>Methanobacteriota</taxon>
        <taxon>Stenosarchaea group</taxon>
        <taxon>Halobacteria</taxon>
        <taxon>Halobacteriales</taxon>
        <taxon>Natrialbaceae</taxon>
        <taxon>Natrinema</taxon>
    </lineage>
</organism>
<sequence>MPTQRRMRFVRGHVAWMVATLLALVLLDAVSYELFFVLSLIGLLVVTELTAPFNVAPTWRRRLRWPILLGLAGFAIIVARRIVEILRPEVVPV</sequence>
<keyword evidence="1" id="KW-1133">Transmembrane helix</keyword>
<proteinExistence type="predicted"/>
<gene>
    <name evidence="2" type="ORF">SAMN05216285_0532</name>
</gene>
<name>A0A1I0M6N4_9EURY</name>
<dbReference type="AlphaFoldDB" id="A0A1I0M6N4"/>
<protein>
    <submittedName>
        <fullName evidence="2">Uncharacterized protein</fullName>
    </submittedName>
</protein>
<dbReference type="STRING" id="1202768.SAMN05216285_0532"/>
<dbReference type="eggNOG" id="arCOG03875">
    <property type="taxonomic scope" value="Archaea"/>
</dbReference>
<dbReference type="EMBL" id="FOIS01000001">
    <property type="protein sequence ID" value="SEV83788.1"/>
    <property type="molecule type" value="Genomic_DNA"/>
</dbReference>
<keyword evidence="3" id="KW-1185">Reference proteome</keyword>
<keyword evidence="1" id="KW-0812">Transmembrane</keyword>
<evidence type="ECO:0000313" key="3">
    <source>
        <dbReference type="Proteomes" id="UP000183275"/>
    </source>
</evidence>
<feature type="transmembrane region" description="Helical" evidence="1">
    <location>
        <begin position="63"/>
        <end position="83"/>
    </location>
</feature>
<keyword evidence="1" id="KW-0472">Membrane</keyword>
<reference evidence="3" key="1">
    <citation type="submission" date="2016-10" db="EMBL/GenBank/DDBJ databases">
        <authorList>
            <person name="Varghese N."/>
        </authorList>
    </citation>
    <scope>NUCLEOTIDE SEQUENCE [LARGE SCALE GENOMIC DNA]</scope>
    <source>
        <strain evidence="3">CGMCC 1.12284</strain>
    </source>
</reference>
<dbReference type="InterPro" id="IPR058357">
    <property type="entry name" value="DUF8044"/>
</dbReference>
<feature type="transmembrane region" description="Helical" evidence="1">
    <location>
        <begin position="12"/>
        <end position="30"/>
    </location>
</feature>
<accession>A0A1I0M6N4</accession>
<dbReference type="Proteomes" id="UP000183275">
    <property type="component" value="Unassembled WGS sequence"/>
</dbReference>
<feature type="transmembrane region" description="Helical" evidence="1">
    <location>
        <begin position="36"/>
        <end position="56"/>
    </location>
</feature>